<evidence type="ECO:0000256" key="3">
    <source>
        <dbReference type="ARBA" id="ARBA00022475"/>
    </source>
</evidence>
<comment type="subcellular location">
    <subcellularLocation>
        <location evidence="1">Cell membrane</location>
        <topology evidence="1">Multi-pass membrane protein</topology>
    </subcellularLocation>
</comment>
<feature type="region of interest" description="Disordered" evidence="9">
    <location>
        <begin position="1"/>
        <end position="23"/>
    </location>
</feature>
<feature type="transmembrane region" description="Helical" evidence="10">
    <location>
        <begin position="34"/>
        <end position="56"/>
    </location>
</feature>
<name>A0A1H6KT44_MYCRU</name>
<feature type="compositionally biased region" description="Polar residues" evidence="9">
    <location>
        <begin position="10"/>
        <end position="20"/>
    </location>
</feature>
<keyword evidence="6 10" id="KW-1133">Transmembrane helix</keyword>
<dbReference type="PANTHER" id="PTHR32196:SF71">
    <property type="entry name" value="AUTOINDUCER 2 IMPORT SYSTEM PERMEASE PROTEIN LSRD"/>
    <property type="match status" value="1"/>
</dbReference>
<organism evidence="11 12">
    <name type="scientific">Mycolicibacterium rutilum</name>
    <name type="common">Mycobacterium rutilum</name>
    <dbReference type="NCBI Taxonomy" id="370526"/>
    <lineage>
        <taxon>Bacteria</taxon>
        <taxon>Bacillati</taxon>
        <taxon>Actinomycetota</taxon>
        <taxon>Actinomycetes</taxon>
        <taxon>Mycobacteriales</taxon>
        <taxon>Mycobacteriaceae</taxon>
        <taxon>Mycolicibacterium</taxon>
    </lineage>
</organism>
<dbReference type="GO" id="GO:0022857">
    <property type="term" value="F:transmembrane transporter activity"/>
    <property type="evidence" value="ECO:0007669"/>
    <property type="project" value="InterPro"/>
</dbReference>
<proteinExistence type="predicted"/>
<dbReference type="GO" id="GO:0005886">
    <property type="term" value="C:plasma membrane"/>
    <property type="evidence" value="ECO:0007669"/>
    <property type="project" value="UniProtKB-SubCell"/>
</dbReference>
<evidence type="ECO:0000313" key="11">
    <source>
        <dbReference type="EMBL" id="SEH76737.1"/>
    </source>
</evidence>
<evidence type="ECO:0000256" key="5">
    <source>
        <dbReference type="ARBA" id="ARBA00022692"/>
    </source>
</evidence>
<evidence type="ECO:0000256" key="4">
    <source>
        <dbReference type="ARBA" id="ARBA00022519"/>
    </source>
</evidence>
<keyword evidence="4" id="KW-0997">Cell inner membrane</keyword>
<feature type="transmembrane region" description="Helical" evidence="10">
    <location>
        <begin position="242"/>
        <end position="262"/>
    </location>
</feature>
<dbReference type="Pfam" id="PF02653">
    <property type="entry name" value="BPD_transp_2"/>
    <property type="match status" value="1"/>
</dbReference>
<feature type="transmembrane region" description="Helical" evidence="10">
    <location>
        <begin position="188"/>
        <end position="209"/>
    </location>
</feature>
<dbReference type="AlphaFoldDB" id="A0A1H6KT44"/>
<evidence type="ECO:0000313" key="12">
    <source>
        <dbReference type="Proteomes" id="UP000182915"/>
    </source>
</evidence>
<accession>A0A1H6KT44</accession>
<feature type="transmembrane region" description="Helical" evidence="10">
    <location>
        <begin position="274"/>
        <end position="298"/>
    </location>
</feature>
<dbReference type="OrthoDB" id="3468954at2"/>
<reference evidence="12" key="1">
    <citation type="submission" date="2016-10" db="EMBL/GenBank/DDBJ databases">
        <authorList>
            <person name="Varghese N."/>
            <person name="Submissions S."/>
        </authorList>
    </citation>
    <scope>NUCLEOTIDE SEQUENCE [LARGE SCALE GENOMIC DNA]</scope>
    <source>
        <strain evidence="12">DSM 45405</strain>
    </source>
</reference>
<evidence type="ECO:0000256" key="9">
    <source>
        <dbReference type="SAM" id="MobiDB-lite"/>
    </source>
</evidence>
<feature type="transmembrane region" description="Helical" evidence="10">
    <location>
        <begin position="147"/>
        <end position="167"/>
    </location>
</feature>
<dbReference type="EMBL" id="LT629971">
    <property type="protein sequence ID" value="SEH76737.1"/>
    <property type="molecule type" value="Genomic_DNA"/>
</dbReference>
<sequence length="344" mass="35440">MTTKLDGEDTASSRTPSVASPATGEPVRLFSREWFAGMALRYAMVLVMVLVIAYFSYRSARFGTVDNLVTILVAAAPFALIALGQTLVILTGGIDLSVGSVIAVSAMAGAATAKANPGQVWMTVLVAMFVGLFVGCINGVLVSRLNVPPFIATLGTLTAGSGMAYVIGGGAPINGLPAEFGAIANTKILGLQIPVLLMIVAIIALAVIMKRTTYGLRVYAVGGNRHAAEIAGINAKNVLFSVYAFSGLLAGLSGVMLASRVISGPPNLGQGYELDAIAAVVIGGASLMGGRGSVWGTALGLLMIQTLNNGLDILVVPAYWQDVIKGVLIVSAVAVDVWSSRRRT</sequence>
<evidence type="ECO:0000256" key="7">
    <source>
        <dbReference type="ARBA" id="ARBA00023136"/>
    </source>
</evidence>
<dbReference type="Proteomes" id="UP000182915">
    <property type="component" value="Chromosome I"/>
</dbReference>
<keyword evidence="2" id="KW-0813">Transport</keyword>
<evidence type="ECO:0000256" key="10">
    <source>
        <dbReference type="SAM" id="Phobius"/>
    </source>
</evidence>
<feature type="transmembrane region" description="Helical" evidence="10">
    <location>
        <begin position="120"/>
        <end position="141"/>
    </location>
</feature>
<keyword evidence="7 10" id="KW-0472">Membrane</keyword>
<keyword evidence="3" id="KW-1003">Cell membrane</keyword>
<keyword evidence="12" id="KW-1185">Reference proteome</keyword>
<protein>
    <recommendedName>
        <fullName evidence="8">Autoinducer 2 import system permease protein LsrD</fullName>
    </recommendedName>
</protein>
<evidence type="ECO:0000256" key="6">
    <source>
        <dbReference type="ARBA" id="ARBA00022989"/>
    </source>
</evidence>
<feature type="transmembrane region" description="Helical" evidence="10">
    <location>
        <begin position="68"/>
        <end position="90"/>
    </location>
</feature>
<evidence type="ECO:0000256" key="8">
    <source>
        <dbReference type="ARBA" id="ARBA00039381"/>
    </source>
</evidence>
<dbReference type="PANTHER" id="PTHR32196">
    <property type="entry name" value="ABC TRANSPORTER PERMEASE PROTEIN YPHD-RELATED-RELATED"/>
    <property type="match status" value="1"/>
</dbReference>
<dbReference type="CDD" id="cd06579">
    <property type="entry name" value="TM_PBP1_transp_AraH_like"/>
    <property type="match status" value="1"/>
</dbReference>
<dbReference type="InterPro" id="IPR001851">
    <property type="entry name" value="ABC_transp_permease"/>
</dbReference>
<evidence type="ECO:0000256" key="1">
    <source>
        <dbReference type="ARBA" id="ARBA00004651"/>
    </source>
</evidence>
<gene>
    <name evidence="11" type="ORF">SAMN04489835_3869</name>
</gene>
<keyword evidence="5 10" id="KW-0812">Transmembrane</keyword>
<dbReference type="STRING" id="370526.SAMN04489835_3869"/>
<evidence type="ECO:0000256" key="2">
    <source>
        <dbReference type="ARBA" id="ARBA00022448"/>
    </source>
</evidence>